<comment type="caution">
    <text evidence="1">The sequence shown here is derived from an EMBL/GenBank/DDBJ whole genome shotgun (WGS) entry which is preliminary data.</text>
</comment>
<name>A0ACC5UCG5_9FLAO</name>
<gene>
    <name evidence="1" type="ORF">KO493_14635</name>
</gene>
<keyword evidence="2" id="KW-1185">Reference proteome</keyword>
<proteinExistence type="predicted"/>
<evidence type="ECO:0000313" key="1">
    <source>
        <dbReference type="EMBL" id="MBU2951934.1"/>
    </source>
</evidence>
<reference evidence="1" key="1">
    <citation type="submission" date="2021-05" db="EMBL/GenBank/DDBJ databases">
        <title>Draft genomes of bacteria isolated from model marine particles.</title>
        <authorList>
            <person name="Datta M.S."/>
            <person name="Schwartzman J.A."/>
            <person name="Enke T.N."/>
            <person name="Saavedra J."/>
            <person name="Cermak N."/>
            <person name="Cordero O.X."/>
        </authorList>
    </citation>
    <scope>NUCLEOTIDE SEQUENCE</scope>
    <source>
        <strain evidence="1">I2M19</strain>
    </source>
</reference>
<evidence type="ECO:0000313" key="2">
    <source>
        <dbReference type="Proteomes" id="UP001647509"/>
    </source>
</evidence>
<organism evidence="1 2">
    <name type="scientific">Pseudotamlana agarivorans</name>
    <dbReference type="NCBI Taxonomy" id="481183"/>
    <lineage>
        <taxon>Bacteria</taxon>
        <taxon>Pseudomonadati</taxon>
        <taxon>Bacteroidota</taxon>
        <taxon>Flavobacteriia</taxon>
        <taxon>Flavobacteriales</taxon>
        <taxon>Flavobacteriaceae</taxon>
        <taxon>Pseudotamlana</taxon>
    </lineage>
</organism>
<protein>
    <submittedName>
        <fullName evidence="1">Patatin-like phospholipase family protein</fullName>
    </submittedName>
</protein>
<dbReference type="Proteomes" id="UP001647509">
    <property type="component" value="Unassembled WGS sequence"/>
</dbReference>
<dbReference type="EMBL" id="JAHKPD010000024">
    <property type="protein sequence ID" value="MBU2951934.1"/>
    <property type="molecule type" value="Genomic_DNA"/>
</dbReference>
<sequence>MNQKIKLFFLLIAIVLVQFPLNAQEHNKKPKVALVLSGGGAKGIAHIPVLQKLDSLGIVPDLVIGTSMGSVVGGLYSMGYSGNDIAKLITELDWNHLLGGSVTLSLVGNEEKSEFDNYLLDLNWKNNQPSISTALLNDQNLREFLAILTYPVYGVHNFDHLPIPYRAIATDIVHGKEVVMKEGSLLTAMRASMSIPSVFKPVDYNETLLVDGGILNNFPTDVAKELGADIIIGSDVGGGLKDKEELDNIASLLFQTSMLVSNIKNPVNRKLCDVLINHTPNLTFSTGDFNKSDGIYEEGKIATNEKTDALSELAQKLKGFKQRKVSVPEAPEKFTLDTIVYKKISEGNLELVKSRIELDDVTPYTPKDIVNGVNKLMGTNLFNQIVVIPKVKDSLLQLELNGVEKSKHQVRVALHYDTYRDLGAIVNYTGRNILGDASRTLFTFDISEQPKLRLQHQKIFGQDHKWWWRSELLWLKLKQKVFVNGFGLDLLKSNTLNFDFQFNRNLIVNKSYVGFGLLSSTVRLESEIKPGSDGDFGLERYKFKDIGVDVHFNYNSFDEVFYSKRGTFVHASVNQSFVHKVDLRYTDDSENINGDTNDYTKANVVYERRVPISGAFSMIIGAQGAFVFQQDLTGDDISFNDQGDGAKYYIGGNVTRPLRDAFVFAGLDEDELIATQFMSVKLGVQYHPFKKVFIQPHGSLASVGFGGFGDYVDHAFSPEGSWNEREDVSAIFSVGSTFSYHSLLGPINLDVSYVNDLDRIRVFLGIGFQLGRSN</sequence>
<accession>A0ACC5UCG5</accession>